<reference evidence="2 3" key="1">
    <citation type="submission" date="2024-07" db="EMBL/GenBank/DDBJ databases">
        <title>Uliginosibacterium flavum JJ3220;KACC:17644.</title>
        <authorList>
            <person name="Kim M.K."/>
        </authorList>
    </citation>
    <scope>NUCLEOTIDE SEQUENCE [LARGE SCALE GENOMIC DNA]</scope>
    <source>
        <strain evidence="2 3">KACC:17644</strain>
    </source>
</reference>
<evidence type="ECO:0000313" key="3">
    <source>
        <dbReference type="Proteomes" id="UP001549691"/>
    </source>
</evidence>
<accession>A0ABV2TGZ9</accession>
<sequence>MPRIIDDSRFCFVKFVKIAALKSRVAAGIPQINMVTIVNKIYRSFNGSLLASMLLSVTLLSGCAVGMKVTVQDVTPSTAKYAIPASAAPVPLYFSDERTAENKVAFINPFFGMSVTDSAEKPLEPVTWLSANIIREMTARGLPVQRATSATGANTVVIKRLFIESRRVSGFSPFETFTSVSADVVTASGTQRIVAFIKRGKVPVWSFNEIYDPNYNQPLALAAKEFSAKLARILFDAKLSDAQVDAAIAKTSGATLDYRDVHELGFSNNVRAIPQLVKLSAHKDDEVLQGAISSLGMLRATEQFDLLKKQAENTKDDWEDRATALKAIGDLGSTSALAYLKAERTRLEKLTDAESVRTKGLIGLYLD</sequence>
<protein>
    <submittedName>
        <fullName evidence="2">HEAT repeat domain-containing protein</fullName>
    </submittedName>
</protein>
<keyword evidence="1" id="KW-0175">Coiled coil</keyword>
<evidence type="ECO:0000256" key="1">
    <source>
        <dbReference type="SAM" id="Coils"/>
    </source>
</evidence>
<keyword evidence="3" id="KW-1185">Reference proteome</keyword>
<dbReference type="RefSeq" id="WP_354599638.1">
    <property type="nucleotide sequence ID" value="NZ_JBEWZI010000002.1"/>
</dbReference>
<dbReference type="Gene3D" id="1.25.10.10">
    <property type="entry name" value="Leucine-rich Repeat Variant"/>
    <property type="match status" value="1"/>
</dbReference>
<dbReference type="InterPro" id="IPR016024">
    <property type="entry name" value="ARM-type_fold"/>
</dbReference>
<feature type="coiled-coil region" evidence="1">
    <location>
        <begin position="297"/>
        <end position="328"/>
    </location>
</feature>
<dbReference type="EMBL" id="JBEWZI010000002">
    <property type="protein sequence ID" value="MET7013184.1"/>
    <property type="molecule type" value="Genomic_DNA"/>
</dbReference>
<dbReference type="Pfam" id="PF13646">
    <property type="entry name" value="HEAT_2"/>
    <property type="match status" value="1"/>
</dbReference>
<dbReference type="InterPro" id="IPR011989">
    <property type="entry name" value="ARM-like"/>
</dbReference>
<dbReference type="SUPFAM" id="SSF48371">
    <property type="entry name" value="ARM repeat"/>
    <property type="match status" value="1"/>
</dbReference>
<proteinExistence type="predicted"/>
<gene>
    <name evidence="2" type="ORF">ABXR19_03215</name>
</gene>
<organism evidence="2 3">
    <name type="scientific">Uliginosibacterium flavum</name>
    <dbReference type="NCBI Taxonomy" id="1396831"/>
    <lineage>
        <taxon>Bacteria</taxon>
        <taxon>Pseudomonadati</taxon>
        <taxon>Pseudomonadota</taxon>
        <taxon>Betaproteobacteria</taxon>
        <taxon>Rhodocyclales</taxon>
        <taxon>Zoogloeaceae</taxon>
        <taxon>Uliginosibacterium</taxon>
    </lineage>
</organism>
<dbReference type="Proteomes" id="UP001549691">
    <property type="component" value="Unassembled WGS sequence"/>
</dbReference>
<name>A0ABV2TGZ9_9RHOO</name>
<comment type="caution">
    <text evidence="2">The sequence shown here is derived from an EMBL/GenBank/DDBJ whole genome shotgun (WGS) entry which is preliminary data.</text>
</comment>
<evidence type="ECO:0000313" key="2">
    <source>
        <dbReference type="EMBL" id="MET7013184.1"/>
    </source>
</evidence>